<organism evidence="1 2">
    <name type="scientific">Candidatus Magnetobacterium bavaricum</name>
    <dbReference type="NCBI Taxonomy" id="29290"/>
    <lineage>
        <taxon>Bacteria</taxon>
        <taxon>Pseudomonadati</taxon>
        <taxon>Nitrospirota</taxon>
        <taxon>Thermodesulfovibrionia</taxon>
        <taxon>Thermodesulfovibrionales</taxon>
        <taxon>Candidatus Magnetobacteriaceae</taxon>
        <taxon>Candidatus Magnetobacterium</taxon>
    </lineage>
</organism>
<comment type="caution">
    <text evidence="1">The sequence shown here is derived from an EMBL/GenBank/DDBJ whole genome shotgun (WGS) entry which is preliminary data.</text>
</comment>
<protein>
    <submittedName>
        <fullName evidence="1">Uncharacterized protein</fullName>
    </submittedName>
</protein>
<name>A0A0F3GQA1_9BACT</name>
<dbReference type="Proteomes" id="UP000033423">
    <property type="component" value="Unassembled WGS sequence"/>
</dbReference>
<sequence length="56" mass="6358">MSMEQNTPIIEPSTRIMAMKNSLTFSFIVFHEINRHRIAVRADSITISTLIPSIPT</sequence>
<accession>A0A0F3GQA1</accession>
<evidence type="ECO:0000313" key="2">
    <source>
        <dbReference type="Proteomes" id="UP000033423"/>
    </source>
</evidence>
<dbReference type="AlphaFoldDB" id="A0A0F3GQA1"/>
<dbReference type="EMBL" id="LACI01001658">
    <property type="protein sequence ID" value="KJU83992.1"/>
    <property type="molecule type" value="Genomic_DNA"/>
</dbReference>
<proteinExistence type="predicted"/>
<keyword evidence="2" id="KW-1185">Reference proteome</keyword>
<reference evidence="1 2" key="1">
    <citation type="submission" date="2015-02" db="EMBL/GenBank/DDBJ databases">
        <title>Single-cell genomics of uncultivated deep-branching MTB reveals a conserved set of magnetosome genes.</title>
        <authorList>
            <person name="Kolinko S."/>
            <person name="Richter M."/>
            <person name="Glockner F.O."/>
            <person name="Brachmann A."/>
            <person name="Schuler D."/>
        </authorList>
    </citation>
    <scope>NUCLEOTIDE SEQUENCE [LARGE SCALE GENOMIC DNA]</scope>
    <source>
        <strain evidence="1">TM-1</strain>
    </source>
</reference>
<gene>
    <name evidence="1" type="ORF">MBAV_003814</name>
</gene>
<evidence type="ECO:0000313" key="1">
    <source>
        <dbReference type="EMBL" id="KJU83992.1"/>
    </source>
</evidence>